<dbReference type="CDD" id="cd09601">
    <property type="entry name" value="M1_APN-Q_like"/>
    <property type="match status" value="1"/>
</dbReference>
<dbReference type="Proteomes" id="UP000694846">
    <property type="component" value="Unplaced"/>
</dbReference>
<keyword evidence="11 17" id="KW-0482">Metalloprotease</keyword>
<dbReference type="InterPro" id="IPR045357">
    <property type="entry name" value="Aminopeptidase_N-like_N"/>
</dbReference>
<evidence type="ECO:0000256" key="6">
    <source>
        <dbReference type="ARBA" id="ARBA00022622"/>
    </source>
</evidence>
<evidence type="ECO:0000256" key="12">
    <source>
        <dbReference type="ARBA" id="ARBA00023288"/>
    </source>
</evidence>
<dbReference type="RefSeq" id="XP_025416687.1">
    <property type="nucleotide sequence ID" value="XM_025560902.1"/>
</dbReference>
<evidence type="ECO:0000256" key="4">
    <source>
        <dbReference type="ARBA" id="ARBA00022438"/>
    </source>
</evidence>
<comment type="subcellular location">
    <subcellularLocation>
        <location evidence="2">Cell membrane</location>
        <topology evidence="2">Lipid-anchor</topology>
        <topology evidence="2">GPI-anchor</topology>
    </subcellularLocation>
    <subcellularLocation>
        <location evidence="1">Cytoplasm</location>
    </subcellularLocation>
</comment>
<dbReference type="FunFam" id="2.60.40.1730:FF:000002">
    <property type="entry name" value="Aminopeptidase"/>
    <property type="match status" value="1"/>
</dbReference>
<dbReference type="InterPro" id="IPR014782">
    <property type="entry name" value="Peptidase_M1_dom"/>
</dbReference>
<dbReference type="SUPFAM" id="SSF55486">
    <property type="entry name" value="Metalloproteases ('zincins'), catalytic domain"/>
    <property type="match status" value="1"/>
</dbReference>
<sequence length="926" mass="105367">MDRSIIHGHKNKQRIRVPVMFTWGMKRRLHKNVCRLFLLRTFYRETCKMAGEKKPFLRLPLSVKPVVYDLYLKPDLEKFTFEGKETISINILEPTNSITLHALDLKIKEVELKECDGSIFKPSVTLSAEDETVTLEFDKELKLGEAFLKFIFIGELNDKMKGFYRSKYVRISETGHQIEKYAAVTMSCTTHARKMFPCWDEPSLKAVFNISVGICNMSHQALSNMPVISDTIEENGDRLLKFQRTPIMSTYLVAVVVGEFDYVEDKDSDGVLVRVYTPVGKSDQGKFALEVAKNALPYYKDYFQVAYPLPKMDLIAIADFSSGAMENWGLVTYRESCLLVDPANTSAVRKQWIALVVGHELAHQWFGNLVTMEWWTHLWLNEGYASFVEFLCVEHLFPEYDIWTQFVTDTHIRALELDALNSSHPIEIPVGHPSEIDEIFDDISYNKGASVIRMLHNFIGDHDFRKGMNLYLNKHQYNNTFTEDLWLALEEASNKPVKAVMSTWTLQKGFPVISVEKETLNTDGSRTLSISQTKFTANGQVHGDGPLWMVPLTFSSSSSPNIVCHKDILSESQKDIIIPSSALSSSEWVKVNPSTVGYYRTRYTSELLEKFVPSISSKTLPPLDRLGLLDDLFALVQAGLSSTDEVLRLMLAMTDEDNYSVWTSMSNVLGKLAILLSNVEGETELLFKQYNQILLKKIFTKLGWTPQPNESHLDRMLRGLVIGRLVSSADPDIVSEAKMKFANHLSGKETIVADLRSPIYKACLSSGDETTFNQLLQLYRGTDLHEEKDRICRAMGASRNKNILKKVLDFAVSDEVRSQDTVFVIISVGASKVGRDLAWQFIQDNWSKLFNQYQGGFLLTRLVKNTTENFSSIEKAEEVENFFKQNGCVGAERTIQQACETIRLNAAWLKRDHEKLQHFLQGVVQK</sequence>
<evidence type="ECO:0000256" key="8">
    <source>
        <dbReference type="ARBA" id="ARBA00022723"/>
    </source>
</evidence>
<dbReference type="GO" id="GO:0006508">
    <property type="term" value="P:proteolysis"/>
    <property type="evidence" value="ECO:0007669"/>
    <property type="project" value="UniProtKB-KW"/>
</dbReference>
<dbReference type="PRINTS" id="PR00756">
    <property type="entry name" value="ALADIPTASE"/>
</dbReference>
<feature type="site" description="Transition state stabilizer" evidence="16">
    <location>
        <position position="445"/>
    </location>
</feature>
<dbReference type="Pfam" id="PF17900">
    <property type="entry name" value="Peptidase_M1_N"/>
    <property type="match status" value="1"/>
</dbReference>
<evidence type="ECO:0000256" key="5">
    <source>
        <dbReference type="ARBA" id="ARBA00022490"/>
    </source>
</evidence>
<dbReference type="GO" id="GO:0008270">
    <property type="term" value="F:zinc ion binding"/>
    <property type="evidence" value="ECO:0007669"/>
    <property type="project" value="UniProtKB-UniRule"/>
</dbReference>
<dbReference type="Gene3D" id="1.10.390.10">
    <property type="entry name" value="Neutral Protease Domain 2"/>
    <property type="match status" value="1"/>
</dbReference>
<evidence type="ECO:0000256" key="13">
    <source>
        <dbReference type="ARBA" id="ARBA00052895"/>
    </source>
</evidence>
<reference evidence="22 23" key="1">
    <citation type="submission" date="2025-04" db="UniProtKB">
        <authorList>
            <consortium name="RefSeq"/>
        </authorList>
    </citation>
    <scope>IDENTIFICATION</scope>
    <source>
        <tissue evidence="22 23">Whole body</tissue>
    </source>
</reference>
<evidence type="ECO:0000256" key="14">
    <source>
        <dbReference type="PIRSR" id="PIRSR634016-1"/>
    </source>
</evidence>
<keyword evidence="21" id="KW-1185">Reference proteome</keyword>
<evidence type="ECO:0000256" key="16">
    <source>
        <dbReference type="PIRSR" id="PIRSR634016-4"/>
    </source>
</evidence>
<dbReference type="RefSeq" id="XP_025416693.1">
    <property type="nucleotide sequence ID" value="XM_025560908.1"/>
</dbReference>
<evidence type="ECO:0000313" key="21">
    <source>
        <dbReference type="Proteomes" id="UP000694846"/>
    </source>
</evidence>
<dbReference type="SUPFAM" id="SSF63737">
    <property type="entry name" value="Leukotriene A4 hydrolase N-terminal domain"/>
    <property type="match status" value="1"/>
</dbReference>
<dbReference type="Pfam" id="PF01433">
    <property type="entry name" value="Peptidase_M1"/>
    <property type="match status" value="1"/>
</dbReference>
<gene>
    <name evidence="22 23" type="primary">LOC112687911</name>
</gene>
<evidence type="ECO:0000259" key="19">
    <source>
        <dbReference type="Pfam" id="PF11838"/>
    </source>
</evidence>
<dbReference type="Pfam" id="PF11838">
    <property type="entry name" value="ERAP1_C"/>
    <property type="match status" value="1"/>
</dbReference>
<dbReference type="FunFam" id="2.60.40.1910:FF:000002">
    <property type="entry name" value="Aminopeptidase"/>
    <property type="match status" value="1"/>
</dbReference>
<feature type="binding site" evidence="15">
    <location>
        <position position="363"/>
    </location>
    <ligand>
        <name>Zn(2+)</name>
        <dbReference type="ChEBI" id="CHEBI:29105"/>
        <note>catalytic</note>
    </ligand>
</feature>
<feature type="domain" description="ERAP1-like C-terminal" evidence="19">
    <location>
        <begin position="588"/>
        <end position="903"/>
    </location>
</feature>
<evidence type="ECO:0000256" key="17">
    <source>
        <dbReference type="RuleBase" id="RU364040"/>
    </source>
</evidence>
<dbReference type="GO" id="GO:0042277">
    <property type="term" value="F:peptide binding"/>
    <property type="evidence" value="ECO:0007669"/>
    <property type="project" value="TreeGrafter"/>
</dbReference>
<comment type="cofactor">
    <cofactor evidence="15 17">
        <name>Zn(2+)</name>
        <dbReference type="ChEBI" id="CHEBI:29105"/>
    </cofactor>
    <text evidence="15 17">Binds 1 zinc ion per subunit.</text>
</comment>
<dbReference type="InterPro" id="IPR042097">
    <property type="entry name" value="Aminopeptidase_N-like_N_sf"/>
</dbReference>
<dbReference type="FunFam" id="1.25.50.20:FF:000002">
    <property type="entry name" value="Aminopeptidase"/>
    <property type="match status" value="1"/>
</dbReference>
<feature type="domain" description="Aminopeptidase N-like N-terminal" evidence="20">
    <location>
        <begin position="64"/>
        <end position="252"/>
    </location>
</feature>
<dbReference type="PANTHER" id="PTHR11533:SF174">
    <property type="entry name" value="PUROMYCIN-SENSITIVE AMINOPEPTIDASE-RELATED"/>
    <property type="match status" value="1"/>
</dbReference>
<keyword evidence="10 15" id="KW-0862">Zinc</keyword>
<organism evidence="21 22">
    <name type="scientific">Sipha flava</name>
    <name type="common">yellow sugarcane aphid</name>
    <dbReference type="NCBI Taxonomy" id="143950"/>
    <lineage>
        <taxon>Eukaryota</taxon>
        <taxon>Metazoa</taxon>
        <taxon>Ecdysozoa</taxon>
        <taxon>Arthropoda</taxon>
        <taxon>Hexapoda</taxon>
        <taxon>Insecta</taxon>
        <taxon>Pterygota</taxon>
        <taxon>Neoptera</taxon>
        <taxon>Paraneoptera</taxon>
        <taxon>Hemiptera</taxon>
        <taxon>Sternorrhyncha</taxon>
        <taxon>Aphidomorpha</taxon>
        <taxon>Aphidoidea</taxon>
        <taxon>Aphididae</taxon>
        <taxon>Sipha</taxon>
    </lineage>
</organism>
<dbReference type="InterPro" id="IPR034016">
    <property type="entry name" value="M1_APN-typ"/>
</dbReference>
<dbReference type="InterPro" id="IPR027268">
    <property type="entry name" value="Peptidase_M4/M1_CTD_sf"/>
</dbReference>
<dbReference type="Gene3D" id="2.60.40.1910">
    <property type="match status" value="1"/>
</dbReference>
<dbReference type="GO" id="GO:0005737">
    <property type="term" value="C:cytoplasm"/>
    <property type="evidence" value="ECO:0007669"/>
    <property type="project" value="UniProtKB-SubCell"/>
</dbReference>
<evidence type="ECO:0000313" key="22">
    <source>
        <dbReference type="RefSeq" id="XP_025416687.1"/>
    </source>
</evidence>
<evidence type="ECO:0000259" key="18">
    <source>
        <dbReference type="Pfam" id="PF01433"/>
    </source>
</evidence>
<evidence type="ECO:0000256" key="9">
    <source>
        <dbReference type="ARBA" id="ARBA00022801"/>
    </source>
</evidence>
<keyword evidence="4 17" id="KW-0031">Aminopeptidase</keyword>
<dbReference type="InterPro" id="IPR050344">
    <property type="entry name" value="Peptidase_M1_aminopeptidases"/>
</dbReference>
<dbReference type="GO" id="GO:0016285">
    <property type="term" value="F:alanyl aminopeptidase activity"/>
    <property type="evidence" value="ECO:0007669"/>
    <property type="project" value="UniProtKB-EC"/>
</dbReference>
<evidence type="ECO:0000256" key="7">
    <source>
        <dbReference type="ARBA" id="ARBA00022670"/>
    </source>
</evidence>
<evidence type="ECO:0000259" key="20">
    <source>
        <dbReference type="Pfam" id="PF17900"/>
    </source>
</evidence>
<dbReference type="GO" id="GO:0043171">
    <property type="term" value="P:peptide catabolic process"/>
    <property type="evidence" value="ECO:0007669"/>
    <property type="project" value="TreeGrafter"/>
</dbReference>
<keyword evidence="8 15" id="KW-0479">Metal-binding</keyword>
<dbReference type="Gene3D" id="2.60.40.1730">
    <property type="entry name" value="tricorn interacting facor f3 domain"/>
    <property type="match status" value="1"/>
</dbReference>
<dbReference type="InterPro" id="IPR024571">
    <property type="entry name" value="ERAP1-like_C_dom"/>
</dbReference>
<proteinExistence type="inferred from homology"/>
<keyword evidence="7 17" id="KW-0645">Protease</keyword>
<dbReference type="GeneID" id="112687911"/>
<dbReference type="FunFam" id="1.10.390.10:FF:000001">
    <property type="entry name" value="Aminopeptidase"/>
    <property type="match status" value="1"/>
</dbReference>
<evidence type="ECO:0000256" key="1">
    <source>
        <dbReference type="ARBA" id="ARBA00004496"/>
    </source>
</evidence>
<dbReference type="PANTHER" id="PTHR11533">
    <property type="entry name" value="PROTEASE M1 ZINC METALLOPROTEASE"/>
    <property type="match status" value="1"/>
</dbReference>
<comment type="catalytic activity">
    <reaction evidence="13">
        <text>Release of an N-terminal amino acid, preferentially alanine, from a wide range of peptides, amides and arylamides.</text>
        <dbReference type="EC" id="3.4.11.14"/>
    </reaction>
</comment>
<comment type="similarity">
    <text evidence="3 17">Belongs to the peptidase M1 family.</text>
</comment>
<dbReference type="InterPro" id="IPR001930">
    <property type="entry name" value="Peptidase_M1"/>
</dbReference>
<feature type="active site" description="Proton acceptor" evidence="14">
    <location>
        <position position="360"/>
    </location>
</feature>
<keyword evidence="12" id="KW-0449">Lipoprotein</keyword>
<evidence type="ECO:0000256" key="3">
    <source>
        <dbReference type="ARBA" id="ARBA00010136"/>
    </source>
</evidence>
<dbReference type="GO" id="GO:0005615">
    <property type="term" value="C:extracellular space"/>
    <property type="evidence" value="ECO:0007669"/>
    <property type="project" value="TreeGrafter"/>
</dbReference>
<dbReference type="Gene3D" id="1.25.50.20">
    <property type="match status" value="1"/>
</dbReference>
<protein>
    <recommendedName>
        <fullName evidence="17">Aminopeptidase</fullName>
        <ecNumber evidence="17">3.4.11.-</ecNumber>
    </recommendedName>
</protein>
<dbReference type="AlphaFoldDB" id="A0A8B8G101"/>
<dbReference type="GO" id="GO:0005886">
    <property type="term" value="C:plasma membrane"/>
    <property type="evidence" value="ECO:0007669"/>
    <property type="project" value="UniProtKB-SubCell"/>
</dbReference>
<dbReference type="EC" id="3.4.11.-" evidence="17"/>
<keyword evidence="5" id="KW-0963">Cytoplasm</keyword>
<feature type="binding site" evidence="15">
    <location>
        <position position="382"/>
    </location>
    <ligand>
        <name>Zn(2+)</name>
        <dbReference type="ChEBI" id="CHEBI:29105"/>
        <note>catalytic</note>
    </ligand>
</feature>
<keyword evidence="9 17" id="KW-0378">Hydrolase</keyword>
<feature type="binding site" evidence="15">
    <location>
        <position position="359"/>
    </location>
    <ligand>
        <name>Zn(2+)</name>
        <dbReference type="ChEBI" id="CHEBI:29105"/>
        <note>catalytic</note>
    </ligand>
</feature>
<evidence type="ECO:0000313" key="23">
    <source>
        <dbReference type="RefSeq" id="XP_025416693.1"/>
    </source>
</evidence>
<dbReference type="GO" id="GO:0098552">
    <property type="term" value="C:side of membrane"/>
    <property type="evidence" value="ECO:0007669"/>
    <property type="project" value="UniProtKB-KW"/>
</dbReference>
<dbReference type="GO" id="GO:0070006">
    <property type="term" value="F:metalloaminopeptidase activity"/>
    <property type="evidence" value="ECO:0007669"/>
    <property type="project" value="TreeGrafter"/>
</dbReference>
<feature type="domain" description="Peptidase M1 membrane alanine aminopeptidase" evidence="18">
    <location>
        <begin position="287"/>
        <end position="504"/>
    </location>
</feature>
<keyword evidence="6" id="KW-0336">GPI-anchor</keyword>
<name>A0A8B8G101_9HEMI</name>
<evidence type="ECO:0000256" key="10">
    <source>
        <dbReference type="ARBA" id="ARBA00022833"/>
    </source>
</evidence>
<keyword evidence="6" id="KW-0325">Glycoprotein</keyword>
<evidence type="ECO:0000256" key="15">
    <source>
        <dbReference type="PIRSR" id="PIRSR634016-3"/>
    </source>
</evidence>
<dbReference type="OrthoDB" id="275509at2759"/>
<evidence type="ECO:0000256" key="2">
    <source>
        <dbReference type="ARBA" id="ARBA00004609"/>
    </source>
</evidence>
<evidence type="ECO:0000256" key="11">
    <source>
        <dbReference type="ARBA" id="ARBA00023049"/>
    </source>
</evidence>
<keyword evidence="6" id="KW-0472">Membrane</keyword>
<accession>A0A8B8G101</accession>
<dbReference type="CTD" id="38175"/>